<proteinExistence type="predicted"/>
<dbReference type="Proteomes" id="UP001177021">
    <property type="component" value="Unassembled WGS sequence"/>
</dbReference>
<keyword evidence="2" id="KW-1185">Reference proteome</keyword>
<comment type="caution">
    <text evidence="1">The sequence shown here is derived from an EMBL/GenBank/DDBJ whole genome shotgun (WGS) entry which is preliminary data.</text>
</comment>
<organism evidence="1 2">
    <name type="scientific">Trifolium pratense</name>
    <name type="common">Red clover</name>
    <dbReference type="NCBI Taxonomy" id="57577"/>
    <lineage>
        <taxon>Eukaryota</taxon>
        <taxon>Viridiplantae</taxon>
        <taxon>Streptophyta</taxon>
        <taxon>Embryophyta</taxon>
        <taxon>Tracheophyta</taxon>
        <taxon>Spermatophyta</taxon>
        <taxon>Magnoliopsida</taxon>
        <taxon>eudicotyledons</taxon>
        <taxon>Gunneridae</taxon>
        <taxon>Pentapetalae</taxon>
        <taxon>rosids</taxon>
        <taxon>fabids</taxon>
        <taxon>Fabales</taxon>
        <taxon>Fabaceae</taxon>
        <taxon>Papilionoideae</taxon>
        <taxon>50 kb inversion clade</taxon>
        <taxon>NPAAA clade</taxon>
        <taxon>Hologalegina</taxon>
        <taxon>IRL clade</taxon>
        <taxon>Trifolieae</taxon>
        <taxon>Trifolium</taxon>
    </lineage>
</organism>
<name>A0ACB0JS90_TRIPR</name>
<evidence type="ECO:0000313" key="1">
    <source>
        <dbReference type="EMBL" id="CAJ2647974.1"/>
    </source>
</evidence>
<evidence type="ECO:0000313" key="2">
    <source>
        <dbReference type="Proteomes" id="UP001177021"/>
    </source>
</evidence>
<protein>
    <submittedName>
        <fullName evidence="1">Uncharacterized protein</fullName>
    </submittedName>
</protein>
<reference evidence="1" key="1">
    <citation type="submission" date="2023-10" db="EMBL/GenBank/DDBJ databases">
        <authorList>
            <person name="Rodriguez Cubillos JULIANA M."/>
            <person name="De Vega J."/>
        </authorList>
    </citation>
    <scope>NUCLEOTIDE SEQUENCE</scope>
</reference>
<dbReference type="EMBL" id="CASHSV030000109">
    <property type="protein sequence ID" value="CAJ2647974.1"/>
    <property type="molecule type" value="Genomic_DNA"/>
</dbReference>
<sequence>MLSCIFTRVPIVILSDSESESDTNSDDTRCSCDKCASKDVDVDDGMNEMYHWEMEVTRALASRKKAQVLVFVTVLNSIL</sequence>
<accession>A0ACB0JS90</accession>
<gene>
    <name evidence="1" type="ORF">MILVUS5_LOCUS16396</name>
</gene>